<accession>A0ACC2TP52</accession>
<organism evidence="1 2">
    <name type="scientific">Entomophthora muscae</name>
    <dbReference type="NCBI Taxonomy" id="34485"/>
    <lineage>
        <taxon>Eukaryota</taxon>
        <taxon>Fungi</taxon>
        <taxon>Fungi incertae sedis</taxon>
        <taxon>Zoopagomycota</taxon>
        <taxon>Entomophthoromycotina</taxon>
        <taxon>Entomophthoromycetes</taxon>
        <taxon>Entomophthorales</taxon>
        <taxon>Entomophthoraceae</taxon>
        <taxon>Entomophthora</taxon>
    </lineage>
</organism>
<dbReference type="Proteomes" id="UP001165960">
    <property type="component" value="Unassembled WGS sequence"/>
</dbReference>
<keyword evidence="2" id="KW-1185">Reference proteome</keyword>
<gene>
    <name evidence="1" type="ORF">DSO57_1027849</name>
</gene>
<proteinExistence type="predicted"/>
<name>A0ACC2TP52_9FUNG</name>
<protein>
    <submittedName>
        <fullName evidence="1">Uncharacterized protein</fullName>
    </submittedName>
</protein>
<comment type="caution">
    <text evidence="1">The sequence shown here is derived from an EMBL/GenBank/DDBJ whole genome shotgun (WGS) entry which is preliminary data.</text>
</comment>
<sequence>MVAYLCWEKIPSLRFCGLIVMWSTLMLALESPYAISIRKLKIENNLVQYAQLCLQDFSYNGVFLTDNQVSCALKLLELVFTTWSNPCFVVGSVPLQHGSDSHKYQLQRAMRTTLELFSYSREGSCKSMTLVRNLVLSGSKAVYHQRLHHMSEYIEWLLGIMYSVGDKAPEEYAQRESLP</sequence>
<reference evidence="1" key="1">
    <citation type="submission" date="2022-04" db="EMBL/GenBank/DDBJ databases">
        <title>Genome of the entomopathogenic fungus Entomophthora muscae.</title>
        <authorList>
            <person name="Elya C."/>
            <person name="Lovett B.R."/>
            <person name="Lee E."/>
            <person name="Macias A.M."/>
            <person name="Hajek A.E."/>
            <person name="De Bivort B.L."/>
            <person name="Kasson M.T."/>
            <person name="De Fine Licht H.H."/>
            <person name="Stajich J.E."/>
        </authorList>
    </citation>
    <scope>NUCLEOTIDE SEQUENCE</scope>
    <source>
        <strain evidence="1">Berkeley</strain>
    </source>
</reference>
<dbReference type="EMBL" id="QTSX02002302">
    <property type="protein sequence ID" value="KAJ9076275.1"/>
    <property type="molecule type" value="Genomic_DNA"/>
</dbReference>
<evidence type="ECO:0000313" key="2">
    <source>
        <dbReference type="Proteomes" id="UP001165960"/>
    </source>
</evidence>
<evidence type="ECO:0000313" key="1">
    <source>
        <dbReference type="EMBL" id="KAJ9076275.1"/>
    </source>
</evidence>